<keyword evidence="3" id="KW-1185">Reference proteome</keyword>
<protein>
    <submittedName>
        <fullName evidence="2">Uncharacterized protein</fullName>
    </submittedName>
</protein>
<dbReference type="AlphaFoldDB" id="A0A1W1ZQE6"/>
<dbReference type="STRING" id="112901.SAMN04488500_104105"/>
<feature type="compositionally biased region" description="Low complexity" evidence="1">
    <location>
        <begin position="47"/>
        <end position="77"/>
    </location>
</feature>
<evidence type="ECO:0000313" key="3">
    <source>
        <dbReference type="Proteomes" id="UP000192738"/>
    </source>
</evidence>
<name>A0A1W1ZQE6_9FIRM</name>
<dbReference type="Proteomes" id="UP000192738">
    <property type="component" value="Unassembled WGS sequence"/>
</dbReference>
<reference evidence="2 3" key="1">
    <citation type="submission" date="2017-04" db="EMBL/GenBank/DDBJ databases">
        <authorList>
            <person name="Afonso C.L."/>
            <person name="Miller P.J."/>
            <person name="Scott M.A."/>
            <person name="Spackman E."/>
            <person name="Goraichik I."/>
            <person name="Dimitrov K.M."/>
            <person name="Suarez D.L."/>
            <person name="Swayne D.E."/>
        </authorList>
    </citation>
    <scope>NUCLEOTIDE SEQUENCE [LARGE SCALE GENOMIC DNA]</scope>
    <source>
        <strain evidence="2 3">DSM 5090</strain>
    </source>
</reference>
<gene>
    <name evidence="2" type="ORF">SAMN04488500_104105</name>
</gene>
<sequence>MGSKDEKVMGLFLAAVLTFTPGCMFGDNTHTHIDRNRDGYCDVDGQSMTSSSNSSGTRYFGSHSGSTASTADTSSGHMSSASTPKGGIGSHSIGSGG</sequence>
<dbReference type="RefSeq" id="WP_084574766.1">
    <property type="nucleotide sequence ID" value="NZ_CP155572.1"/>
</dbReference>
<organism evidence="2 3">
    <name type="scientific">Sporomusa malonica</name>
    <dbReference type="NCBI Taxonomy" id="112901"/>
    <lineage>
        <taxon>Bacteria</taxon>
        <taxon>Bacillati</taxon>
        <taxon>Bacillota</taxon>
        <taxon>Negativicutes</taxon>
        <taxon>Selenomonadales</taxon>
        <taxon>Sporomusaceae</taxon>
        <taxon>Sporomusa</taxon>
    </lineage>
</organism>
<feature type="compositionally biased region" description="Gly residues" evidence="1">
    <location>
        <begin position="86"/>
        <end position="97"/>
    </location>
</feature>
<evidence type="ECO:0000313" key="2">
    <source>
        <dbReference type="EMBL" id="SMC50493.1"/>
    </source>
</evidence>
<feature type="region of interest" description="Disordered" evidence="1">
    <location>
        <begin position="43"/>
        <end position="97"/>
    </location>
</feature>
<dbReference type="OrthoDB" id="2667171at2"/>
<evidence type="ECO:0000256" key="1">
    <source>
        <dbReference type="SAM" id="MobiDB-lite"/>
    </source>
</evidence>
<dbReference type="EMBL" id="FWXI01000004">
    <property type="protein sequence ID" value="SMC50493.1"/>
    <property type="molecule type" value="Genomic_DNA"/>
</dbReference>
<accession>A0A1W1ZQE6</accession>
<proteinExistence type="predicted"/>